<sequence length="522" mass="54251">MASICLAPYARLFKPSSVVAANSIRAYSSTRSYTSGPSSIHSSFRPISNKARSSSSVRGPSFKRSFHSSRPQLAAKNPYDVLGVDKKASVGDIKKSYYQLAKKYHPDQNKEKGAKEKFVEIQAAYDLLSDDKKRAAFDTYGSASQDPSFDPSGGAGGNPFGGFGGFQDFSGSFGAGMGRGGTADLFESLFGNFGGGGSGGGRGGPSGRPIKGDDLETSIVIDFMESCQGTTKTVTTNPVVECGTCKGNGMKAGAKRTQCGGCGGTGAKTFVIQSGFAMKSTCPDCGGAGSVIPPGKGCGGCGGTGKMRVKKVQNVSVPAGVENDMQLRMTAAGDLPLSGSGPAGDLIIRVSVRPSNIFRRQGNHLHHVAKIPVHVALLGGRAKVPTLEGDVELRVHSGTQHGEEVVLSNKGVVSALSRSGKRGDLVVSYHLEVPRSLTANQRAILEAYAETLPSSTKASYNSSKPTPSPTPNPTTSTSSSSSTDPSSASSSDSDKKPPLNNTESTEEKPKDGEEEEPLKQTL</sequence>
<dbReference type="InterPro" id="IPR036869">
    <property type="entry name" value="J_dom_sf"/>
</dbReference>
<dbReference type="CDD" id="cd10747">
    <property type="entry name" value="DnaJ_C"/>
    <property type="match status" value="1"/>
</dbReference>
<reference evidence="11" key="1">
    <citation type="submission" date="2014-08" db="EMBL/GenBank/DDBJ databases">
        <authorList>
            <person name="Sharma Rahul"/>
            <person name="Thines Marco"/>
        </authorList>
    </citation>
    <scope>NUCLEOTIDE SEQUENCE</scope>
</reference>
<keyword evidence="4 7" id="KW-0862">Zinc</keyword>
<dbReference type="InterPro" id="IPR018253">
    <property type="entry name" value="DnaJ_domain_CS"/>
</dbReference>
<dbReference type="PANTHER" id="PTHR43096:SF52">
    <property type="entry name" value="DNAJ HOMOLOG 1, MITOCHONDRIAL-RELATED"/>
    <property type="match status" value="1"/>
</dbReference>
<evidence type="ECO:0000256" key="3">
    <source>
        <dbReference type="ARBA" id="ARBA00022771"/>
    </source>
</evidence>
<dbReference type="SMART" id="SM00271">
    <property type="entry name" value="DnaJ"/>
    <property type="match status" value="1"/>
</dbReference>
<protein>
    <recommendedName>
        <fullName evidence="6">DnaJ homolog 1, mitochondrial</fullName>
    </recommendedName>
</protein>
<dbReference type="InterPro" id="IPR008971">
    <property type="entry name" value="HSP40/DnaJ_pept-bd"/>
</dbReference>
<dbReference type="InterPro" id="IPR001623">
    <property type="entry name" value="DnaJ_domain"/>
</dbReference>
<dbReference type="FunFam" id="2.60.260.20:FF:000005">
    <property type="entry name" value="Chaperone protein dnaJ 1, mitochondrial"/>
    <property type="match status" value="1"/>
</dbReference>
<dbReference type="GO" id="GO:0005737">
    <property type="term" value="C:cytoplasm"/>
    <property type="evidence" value="ECO:0007669"/>
    <property type="project" value="TreeGrafter"/>
</dbReference>
<dbReference type="EMBL" id="LN483228">
    <property type="protein sequence ID" value="CDZ97584.1"/>
    <property type="molecule type" value="Genomic_DNA"/>
</dbReference>
<evidence type="ECO:0000313" key="11">
    <source>
        <dbReference type="EMBL" id="CDZ97584.1"/>
    </source>
</evidence>
<evidence type="ECO:0000256" key="8">
    <source>
        <dbReference type="SAM" id="MobiDB-lite"/>
    </source>
</evidence>
<dbReference type="CDD" id="cd06257">
    <property type="entry name" value="DnaJ"/>
    <property type="match status" value="1"/>
</dbReference>
<feature type="region of interest" description="Disordered" evidence="8">
    <location>
        <begin position="453"/>
        <end position="522"/>
    </location>
</feature>
<dbReference type="InterPro" id="IPR002939">
    <property type="entry name" value="DnaJ_C"/>
</dbReference>
<keyword evidence="1 7" id="KW-0479">Metal-binding</keyword>
<dbReference type="Gene3D" id="2.10.230.10">
    <property type="entry name" value="Heat shock protein DnaJ, cysteine-rich domain"/>
    <property type="match status" value="1"/>
</dbReference>
<proteinExistence type="inferred from homology"/>
<dbReference type="PROSITE" id="PS00636">
    <property type="entry name" value="DNAJ_1"/>
    <property type="match status" value="1"/>
</dbReference>
<dbReference type="HAMAP" id="MF_01152">
    <property type="entry name" value="DnaJ"/>
    <property type="match status" value="1"/>
</dbReference>
<dbReference type="AlphaFoldDB" id="A0A0F7SJQ0"/>
<feature type="domain" description="CR-type" evidence="10">
    <location>
        <begin position="229"/>
        <end position="310"/>
    </location>
</feature>
<feature type="domain" description="J" evidence="9">
    <location>
        <begin position="77"/>
        <end position="141"/>
    </location>
</feature>
<organism evidence="11">
    <name type="scientific">Phaffia rhodozyma</name>
    <name type="common">Yeast</name>
    <name type="synonym">Xanthophyllomyces dendrorhous</name>
    <dbReference type="NCBI Taxonomy" id="264483"/>
    <lineage>
        <taxon>Eukaryota</taxon>
        <taxon>Fungi</taxon>
        <taxon>Dikarya</taxon>
        <taxon>Basidiomycota</taxon>
        <taxon>Agaricomycotina</taxon>
        <taxon>Tremellomycetes</taxon>
        <taxon>Cystofilobasidiales</taxon>
        <taxon>Mrakiaceae</taxon>
        <taxon>Phaffia</taxon>
    </lineage>
</organism>
<evidence type="ECO:0000256" key="1">
    <source>
        <dbReference type="ARBA" id="ARBA00022723"/>
    </source>
</evidence>
<dbReference type="Pfam" id="PF01556">
    <property type="entry name" value="DnaJ_C"/>
    <property type="match status" value="1"/>
</dbReference>
<dbReference type="Pfam" id="PF00226">
    <property type="entry name" value="DnaJ"/>
    <property type="match status" value="1"/>
</dbReference>
<evidence type="ECO:0000256" key="5">
    <source>
        <dbReference type="ARBA" id="ARBA00023186"/>
    </source>
</evidence>
<dbReference type="GO" id="GO:0051082">
    <property type="term" value="F:unfolded protein binding"/>
    <property type="evidence" value="ECO:0007669"/>
    <property type="project" value="InterPro"/>
</dbReference>
<feature type="zinc finger region" description="CR-type" evidence="7">
    <location>
        <begin position="229"/>
        <end position="310"/>
    </location>
</feature>
<dbReference type="Pfam" id="PF00684">
    <property type="entry name" value="DnaJ_CXXCXGXG"/>
    <property type="match status" value="1"/>
</dbReference>
<evidence type="ECO:0000256" key="6">
    <source>
        <dbReference type="ARBA" id="ARBA00072890"/>
    </source>
</evidence>
<dbReference type="PROSITE" id="PS50076">
    <property type="entry name" value="DNAJ_2"/>
    <property type="match status" value="1"/>
</dbReference>
<dbReference type="InterPro" id="IPR012724">
    <property type="entry name" value="DnaJ"/>
</dbReference>
<dbReference type="SUPFAM" id="SSF57938">
    <property type="entry name" value="DnaJ/Hsp40 cysteine-rich domain"/>
    <property type="match status" value="1"/>
</dbReference>
<dbReference type="GO" id="GO:0008270">
    <property type="term" value="F:zinc ion binding"/>
    <property type="evidence" value="ECO:0007669"/>
    <property type="project" value="UniProtKB-KW"/>
</dbReference>
<dbReference type="PROSITE" id="PS51188">
    <property type="entry name" value="ZF_CR"/>
    <property type="match status" value="1"/>
</dbReference>
<dbReference type="SUPFAM" id="SSF49493">
    <property type="entry name" value="HSP40/DnaJ peptide-binding domain"/>
    <property type="match status" value="2"/>
</dbReference>
<dbReference type="Gene3D" id="2.60.260.20">
    <property type="entry name" value="Urease metallochaperone UreE, N-terminal domain"/>
    <property type="match status" value="2"/>
</dbReference>
<dbReference type="SUPFAM" id="SSF46565">
    <property type="entry name" value="Chaperone J-domain"/>
    <property type="match status" value="1"/>
</dbReference>
<dbReference type="InterPro" id="IPR001305">
    <property type="entry name" value="HSP_DnaJ_Cys-rich_dom"/>
</dbReference>
<evidence type="ECO:0000259" key="9">
    <source>
        <dbReference type="PROSITE" id="PS50076"/>
    </source>
</evidence>
<dbReference type="GO" id="GO:0031072">
    <property type="term" value="F:heat shock protein binding"/>
    <property type="evidence" value="ECO:0007669"/>
    <property type="project" value="InterPro"/>
</dbReference>
<dbReference type="PANTHER" id="PTHR43096">
    <property type="entry name" value="DNAJ HOMOLOG 1, MITOCHONDRIAL-RELATED"/>
    <property type="match status" value="1"/>
</dbReference>
<keyword evidence="5" id="KW-0143">Chaperone</keyword>
<dbReference type="PRINTS" id="PR00625">
    <property type="entry name" value="JDOMAIN"/>
</dbReference>
<evidence type="ECO:0000256" key="4">
    <source>
        <dbReference type="ARBA" id="ARBA00022833"/>
    </source>
</evidence>
<dbReference type="Gene3D" id="1.10.287.110">
    <property type="entry name" value="DnaJ domain"/>
    <property type="match status" value="1"/>
</dbReference>
<accession>A0A0F7SJQ0</accession>
<dbReference type="GO" id="GO:0042026">
    <property type="term" value="P:protein refolding"/>
    <property type="evidence" value="ECO:0007669"/>
    <property type="project" value="TreeGrafter"/>
</dbReference>
<evidence type="ECO:0000256" key="2">
    <source>
        <dbReference type="ARBA" id="ARBA00022737"/>
    </source>
</evidence>
<dbReference type="GO" id="GO:0009408">
    <property type="term" value="P:response to heat"/>
    <property type="evidence" value="ECO:0007669"/>
    <property type="project" value="InterPro"/>
</dbReference>
<feature type="compositionally biased region" description="Polar residues" evidence="8">
    <location>
        <begin position="40"/>
        <end position="58"/>
    </location>
</feature>
<feature type="compositionally biased region" description="Low complexity" evidence="8">
    <location>
        <begin position="473"/>
        <end position="491"/>
    </location>
</feature>
<dbReference type="GO" id="GO:0005524">
    <property type="term" value="F:ATP binding"/>
    <property type="evidence" value="ECO:0007669"/>
    <property type="project" value="InterPro"/>
</dbReference>
<keyword evidence="2" id="KW-0677">Repeat</keyword>
<feature type="compositionally biased region" description="Low complexity" evidence="8">
    <location>
        <begin position="30"/>
        <end position="39"/>
    </location>
</feature>
<keyword evidence="3 7" id="KW-0863">Zinc-finger</keyword>
<feature type="region of interest" description="Disordered" evidence="8">
    <location>
        <begin position="139"/>
        <end position="161"/>
    </location>
</feature>
<name>A0A0F7SJQ0_PHARH</name>
<feature type="region of interest" description="Disordered" evidence="8">
    <location>
        <begin position="30"/>
        <end position="70"/>
    </location>
</feature>
<dbReference type="InterPro" id="IPR036410">
    <property type="entry name" value="HSP_DnaJ_Cys-rich_dom_sf"/>
</dbReference>
<evidence type="ECO:0000259" key="10">
    <source>
        <dbReference type="PROSITE" id="PS51188"/>
    </source>
</evidence>
<evidence type="ECO:0000256" key="7">
    <source>
        <dbReference type="PROSITE-ProRule" id="PRU00546"/>
    </source>
</evidence>